<evidence type="ECO:0000313" key="9">
    <source>
        <dbReference type="EMBL" id="KOF83708.1"/>
    </source>
</evidence>
<evidence type="ECO:0000256" key="3">
    <source>
        <dbReference type="ARBA" id="ARBA00022737"/>
    </source>
</evidence>
<dbReference type="EMBL" id="KQ419395">
    <property type="protein sequence ID" value="KOF83708.1"/>
    <property type="molecule type" value="Genomic_DNA"/>
</dbReference>
<reference evidence="9" key="1">
    <citation type="submission" date="2015-07" db="EMBL/GenBank/DDBJ databases">
        <title>MeaNS - Measles Nucleotide Surveillance Program.</title>
        <authorList>
            <person name="Tran T."/>
            <person name="Druce J."/>
        </authorList>
    </citation>
    <scope>NUCLEOTIDE SEQUENCE</scope>
    <source>
        <strain evidence="9">UCB-OBI-ISO-001</strain>
        <tissue evidence="9">Gonad</tissue>
    </source>
</reference>
<keyword evidence="2" id="KW-0479">Metal-binding</keyword>
<evidence type="ECO:0000256" key="2">
    <source>
        <dbReference type="ARBA" id="ARBA00022723"/>
    </source>
</evidence>
<evidence type="ECO:0000256" key="6">
    <source>
        <dbReference type="ARBA" id="ARBA00023242"/>
    </source>
</evidence>
<dbReference type="GO" id="GO:0005634">
    <property type="term" value="C:nucleus"/>
    <property type="evidence" value="ECO:0007669"/>
    <property type="project" value="UniProtKB-SubCell"/>
</dbReference>
<dbReference type="SUPFAM" id="SSF57667">
    <property type="entry name" value="beta-beta-alpha zinc fingers"/>
    <property type="match status" value="2"/>
</dbReference>
<dbReference type="InterPro" id="IPR036236">
    <property type="entry name" value="Znf_C2H2_sf"/>
</dbReference>
<dbReference type="Gene3D" id="3.30.160.60">
    <property type="entry name" value="Classic Zinc Finger"/>
    <property type="match status" value="3"/>
</dbReference>
<evidence type="ECO:0000256" key="7">
    <source>
        <dbReference type="PROSITE-ProRule" id="PRU00042"/>
    </source>
</evidence>
<sequence>MKGDRAILIAVSDRLGSDYPEQSISIEYYDQHQNLYKLTLMLHEGSHITLHKRIRTVEKPYHCDMCCKSFSGSSHLTAHKRIHTRERPNHCDISGKLFSRNSHLTLHKRIHTGDKPGCFDVCGETLYHCDICDKSFVVILVIESCNSLIRHKRIHARKTPYHSYVH</sequence>
<feature type="domain" description="C2H2-type" evidence="8">
    <location>
        <begin position="61"/>
        <end position="88"/>
    </location>
</feature>
<keyword evidence="4 7" id="KW-0863">Zinc-finger</keyword>
<protein>
    <recommendedName>
        <fullName evidence="8">C2H2-type domain-containing protein</fullName>
    </recommendedName>
</protein>
<accession>A0A0L8H355</accession>
<comment type="subcellular location">
    <subcellularLocation>
        <location evidence="1">Nucleus</location>
    </subcellularLocation>
</comment>
<keyword evidence="5" id="KW-0862">Zinc</keyword>
<dbReference type="GO" id="GO:0008270">
    <property type="term" value="F:zinc ion binding"/>
    <property type="evidence" value="ECO:0007669"/>
    <property type="project" value="UniProtKB-KW"/>
</dbReference>
<evidence type="ECO:0000256" key="5">
    <source>
        <dbReference type="ARBA" id="ARBA00022833"/>
    </source>
</evidence>
<dbReference type="PROSITE" id="PS00028">
    <property type="entry name" value="ZINC_FINGER_C2H2_1"/>
    <property type="match status" value="1"/>
</dbReference>
<keyword evidence="3" id="KW-0677">Repeat</keyword>
<dbReference type="InterPro" id="IPR013087">
    <property type="entry name" value="Znf_C2H2_type"/>
</dbReference>
<feature type="domain" description="C2H2-type" evidence="8">
    <location>
        <begin position="89"/>
        <end position="116"/>
    </location>
</feature>
<dbReference type="GO" id="GO:0000981">
    <property type="term" value="F:DNA-binding transcription factor activity, RNA polymerase II-specific"/>
    <property type="evidence" value="ECO:0007669"/>
    <property type="project" value="TreeGrafter"/>
</dbReference>
<proteinExistence type="predicted"/>
<evidence type="ECO:0000259" key="8">
    <source>
        <dbReference type="PROSITE" id="PS50157"/>
    </source>
</evidence>
<dbReference type="AlphaFoldDB" id="A0A0L8H355"/>
<dbReference type="PANTHER" id="PTHR23226:SF371">
    <property type="entry name" value="ZINC FINGER PROTEIN 112-LIKE PROTEIN"/>
    <property type="match status" value="1"/>
</dbReference>
<dbReference type="FunFam" id="3.30.160.60:FF:000512">
    <property type="entry name" value="zinc finger protein 197 isoform X1"/>
    <property type="match status" value="1"/>
</dbReference>
<organism evidence="9">
    <name type="scientific">Octopus bimaculoides</name>
    <name type="common">California two-spotted octopus</name>
    <dbReference type="NCBI Taxonomy" id="37653"/>
    <lineage>
        <taxon>Eukaryota</taxon>
        <taxon>Metazoa</taxon>
        <taxon>Spiralia</taxon>
        <taxon>Lophotrochozoa</taxon>
        <taxon>Mollusca</taxon>
        <taxon>Cephalopoda</taxon>
        <taxon>Coleoidea</taxon>
        <taxon>Octopodiformes</taxon>
        <taxon>Octopoda</taxon>
        <taxon>Incirrata</taxon>
        <taxon>Octopodidae</taxon>
        <taxon>Octopus</taxon>
    </lineage>
</organism>
<evidence type="ECO:0000256" key="1">
    <source>
        <dbReference type="ARBA" id="ARBA00004123"/>
    </source>
</evidence>
<dbReference type="PROSITE" id="PS50157">
    <property type="entry name" value="ZINC_FINGER_C2H2_2"/>
    <property type="match status" value="2"/>
</dbReference>
<dbReference type="SMART" id="SM00355">
    <property type="entry name" value="ZnF_C2H2"/>
    <property type="match status" value="3"/>
</dbReference>
<evidence type="ECO:0000256" key="4">
    <source>
        <dbReference type="ARBA" id="ARBA00022771"/>
    </source>
</evidence>
<dbReference type="GO" id="GO:0000978">
    <property type="term" value="F:RNA polymerase II cis-regulatory region sequence-specific DNA binding"/>
    <property type="evidence" value="ECO:0007669"/>
    <property type="project" value="TreeGrafter"/>
</dbReference>
<keyword evidence="6" id="KW-0539">Nucleus</keyword>
<gene>
    <name evidence="9" type="ORF">OCBIM_22023362mg</name>
</gene>
<dbReference type="PANTHER" id="PTHR23226">
    <property type="entry name" value="ZINC FINGER AND SCAN DOMAIN-CONTAINING"/>
    <property type="match status" value="1"/>
</dbReference>
<name>A0A0L8H355_OCTBM</name>
<dbReference type="FunFam" id="3.30.160.60:FF:001498">
    <property type="entry name" value="Zinc finger protein 404"/>
    <property type="match status" value="1"/>
</dbReference>